<dbReference type="Pfam" id="PF08458">
    <property type="entry name" value="PH_2"/>
    <property type="match status" value="1"/>
</dbReference>
<keyword evidence="4" id="KW-1185">Reference proteome</keyword>
<dbReference type="PANTHER" id="PTHR31351">
    <property type="entry name" value="EXPRESSED PROTEIN"/>
    <property type="match status" value="1"/>
</dbReference>
<dbReference type="Pfam" id="PF05703">
    <property type="entry name" value="Auxin_canalis"/>
    <property type="match status" value="2"/>
</dbReference>
<feature type="domain" description="VAN3-binding protein-like auxin canalisation" evidence="1">
    <location>
        <begin position="94"/>
        <end position="241"/>
    </location>
</feature>
<evidence type="ECO:0000259" key="2">
    <source>
        <dbReference type="Pfam" id="PF08458"/>
    </source>
</evidence>
<dbReference type="InterPro" id="IPR008546">
    <property type="entry name" value="VAN3-bd-like_auxin_canal"/>
</dbReference>
<reference evidence="4" key="1">
    <citation type="submission" date="2013-01" db="EMBL/GenBank/DDBJ databases">
        <title>Draft Genome Sequence of a Mulberry Tree, Morus notabilis C.K. Schneid.</title>
        <authorList>
            <person name="He N."/>
            <person name="Zhao S."/>
        </authorList>
    </citation>
    <scope>NUCLEOTIDE SEQUENCE</scope>
</reference>
<evidence type="ECO:0000313" key="4">
    <source>
        <dbReference type="Proteomes" id="UP000030645"/>
    </source>
</evidence>
<organism evidence="3 4">
    <name type="scientific">Morus notabilis</name>
    <dbReference type="NCBI Taxonomy" id="981085"/>
    <lineage>
        <taxon>Eukaryota</taxon>
        <taxon>Viridiplantae</taxon>
        <taxon>Streptophyta</taxon>
        <taxon>Embryophyta</taxon>
        <taxon>Tracheophyta</taxon>
        <taxon>Spermatophyta</taxon>
        <taxon>Magnoliopsida</taxon>
        <taxon>eudicotyledons</taxon>
        <taxon>Gunneridae</taxon>
        <taxon>Pentapetalae</taxon>
        <taxon>rosids</taxon>
        <taxon>fabids</taxon>
        <taxon>Rosales</taxon>
        <taxon>Moraceae</taxon>
        <taxon>Moreae</taxon>
        <taxon>Morus</taxon>
    </lineage>
</organism>
<dbReference type="AlphaFoldDB" id="W9RXY2"/>
<accession>W9RXY2</accession>
<evidence type="ECO:0000259" key="1">
    <source>
        <dbReference type="Pfam" id="PF05703"/>
    </source>
</evidence>
<gene>
    <name evidence="3" type="ORF">L484_024089</name>
</gene>
<evidence type="ECO:0000313" key="3">
    <source>
        <dbReference type="EMBL" id="EXC02124.1"/>
    </source>
</evidence>
<proteinExistence type="predicted"/>
<dbReference type="eggNOG" id="ENOG502QW2P">
    <property type="taxonomic scope" value="Eukaryota"/>
</dbReference>
<dbReference type="Proteomes" id="UP000030645">
    <property type="component" value="Unassembled WGS sequence"/>
</dbReference>
<name>W9RXY2_9ROSA</name>
<dbReference type="EMBL" id="KE345347">
    <property type="protein sequence ID" value="EXC02124.1"/>
    <property type="molecule type" value="Genomic_DNA"/>
</dbReference>
<dbReference type="InterPro" id="IPR013666">
    <property type="entry name" value="PH_pln"/>
</dbReference>
<dbReference type="STRING" id="981085.W9RXY2"/>
<feature type="domain" description="Pleckstrin-like plant" evidence="2">
    <location>
        <begin position="266"/>
        <end position="369"/>
    </location>
</feature>
<sequence>MESEYFSAWRTTSLQSLMDDEEDELQKVTSLPAIPQPKTPHEPMEFLSRSWSISATEISKALAQKQKQFSLDKNLDMIVPEAVALPPLPPKGTKSSNARRTVSIGKWFRQKETSSDTLNKKDKARLENARLHSALSIAGLATALAAVVAEENSGRSRSKMSMALASATELLASHCIEMAETAGADHDRVAAIVRSAVDIRSPGDLTTFTAAAATALRGEGALKARLPKETRKNASISPFGKGMAETKPAASFGGQKEDPGSQLAGDLLQLTRKGVLQPKRVSVYINEDFEVIIKLKNKHVVGAFSKNNKCIVYGVCDDIAAWPYKREWEISEELIFGLKTAQGLLEFKCKSRIHKQRWVEGIQSLLRRVNSDPILRGDDGRSINFSDIEVQLFQSVHDGSRPFKWQRRRQLLNPVGRRSYVRIDGDEGSVWTCYPGKLKAERAT</sequence>
<evidence type="ECO:0008006" key="5">
    <source>
        <dbReference type="Google" id="ProtNLM"/>
    </source>
</evidence>
<feature type="domain" description="VAN3-binding protein-like auxin canalisation" evidence="1">
    <location>
        <begin position="37"/>
        <end position="73"/>
    </location>
</feature>
<dbReference type="GO" id="GO:0010087">
    <property type="term" value="P:phloem or xylem histogenesis"/>
    <property type="evidence" value="ECO:0007669"/>
    <property type="project" value="TreeGrafter"/>
</dbReference>
<dbReference type="GO" id="GO:0009734">
    <property type="term" value="P:auxin-activated signaling pathway"/>
    <property type="evidence" value="ECO:0007669"/>
    <property type="project" value="TreeGrafter"/>
</dbReference>
<dbReference type="GO" id="GO:0010305">
    <property type="term" value="P:leaf vascular tissue pattern formation"/>
    <property type="evidence" value="ECO:0007669"/>
    <property type="project" value="TreeGrafter"/>
</dbReference>
<dbReference type="InterPro" id="IPR040269">
    <property type="entry name" value="VAB"/>
</dbReference>
<dbReference type="PANTHER" id="PTHR31351:SF24">
    <property type="entry name" value="VAN3-BINDING PROTEIN-LIKE"/>
    <property type="match status" value="1"/>
</dbReference>
<protein>
    <recommendedName>
        <fullName evidence="5">PH domain-containing protein</fullName>
    </recommendedName>
</protein>